<dbReference type="SUPFAM" id="SSF47473">
    <property type="entry name" value="EF-hand"/>
    <property type="match status" value="1"/>
</dbReference>
<dbReference type="AlphaFoldDB" id="A0A7S4I404"/>
<name>A0A7S4I404_9STRA</name>
<protein>
    <recommendedName>
        <fullName evidence="1">EF-hand domain-containing protein</fullName>
    </recommendedName>
</protein>
<dbReference type="PROSITE" id="PS50222">
    <property type="entry name" value="EF_HAND_2"/>
    <property type="match status" value="1"/>
</dbReference>
<evidence type="ECO:0000259" key="1">
    <source>
        <dbReference type="PROSITE" id="PS50222"/>
    </source>
</evidence>
<reference evidence="2" key="1">
    <citation type="submission" date="2021-01" db="EMBL/GenBank/DDBJ databases">
        <authorList>
            <person name="Corre E."/>
            <person name="Pelletier E."/>
            <person name="Niang G."/>
            <person name="Scheremetjew M."/>
            <person name="Finn R."/>
            <person name="Kale V."/>
            <person name="Holt S."/>
            <person name="Cochrane G."/>
            <person name="Meng A."/>
            <person name="Brown T."/>
            <person name="Cohen L."/>
        </authorList>
    </citation>
    <scope>NUCLEOTIDE SEQUENCE</scope>
    <source>
        <strain evidence="2">Isolate 1302-5</strain>
    </source>
</reference>
<dbReference type="InterPro" id="IPR011992">
    <property type="entry name" value="EF-hand-dom_pair"/>
</dbReference>
<dbReference type="EMBL" id="HBKQ01010673">
    <property type="protein sequence ID" value="CAE2217903.1"/>
    <property type="molecule type" value="Transcribed_RNA"/>
</dbReference>
<dbReference type="InterPro" id="IPR002048">
    <property type="entry name" value="EF_hand_dom"/>
</dbReference>
<proteinExistence type="predicted"/>
<organism evidence="2">
    <name type="scientific">Odontella aurita</name>
    <dbReference type="NCBI Taxonomy" id="265563"/>
    <lineage>
        <taxon>Eukaryota</taxon>
        <taxon>Sar</taxon>
        <taxon>Stramenopiles</taxon>
        <taxon>Ochrophyta</taxon>
        <taxon>Bacillariophyta</taxon>
        <taxon>Mediophyceae</taxon>
        <taxon>Biddulphiophycidae</taxon>
        <taxon>Eupodiscales</taxon>
        <taxon>Odontellaceae</taxon>
        <taxon>Odontella</taxon>
    </lineage>
</organism>
<feature type="domain" description="EF-hand" evidence="1">
    <location>
        <begin position="47"/>
        <end position="82"/>
    </location>
</feature>
<gene>
    <name evidence="2" type="ORF">OAUR00152_LOCUS7179</name>
</gene>
<evidence type="ECO:0000313" key="2">
    <source>
        <dbReference type="EMBL" id="CAE2217903.1"/>
    </source>
</evidence>
<dbReference type="GO" id="GO:0005509">
    <property type="term" value="F:calcium ion binding"/>
    <property type="evidence" value="ECO:0007669"/>
    <property type="project" value="InterPro"/>
</dbReference>
<sequence length="132" mass="15192">MSVPATEEELAHYSDIMEMLQKRWSGITPEAKKNMSAVNEDPILREESMNEFLQAWASVGINEDGRLSQDEFVSFNSQHLANILKRLGWAPALTDEDSRHIWKAIYTLNLNDNGISMEQYGRYHAVMKVYIN</sequence>
<accession>A0A7S4I404</accession>